<accession>E6QMH7</accession>
<feature type="domain" description="ATPase BadF/BadG/BcrA/BcrD type" evidence="1">
    <location>
        <begin position="6"/>
        <end position="294"/>
    </location>
</feature>
<name>E6QMH7_9ZZZZ</name>
<dbReference type="PANTHER" id="PTHR43190:SF3">
    <property type="entry name" value="N-ACETYL-D-GLUCOSAMINE KINASE"/>
    <property type="match status" value="1"/>
</dbReference>
<dbReference type="AlphaFoldDB" id="E6QMH7"/>
<dbReference type="EMBL" id="CABQ01000220">
    <property type="protein sequence ID" value="CBI08448.1"/>
    <property type="molecule type" value="Genomic_DNA"/>
</dbReference>
<dbReference type="CDD" id="cd24007">
    <property type="entry name" value="ASKHA_NBD_eukNAGK-like"/>
    <property type="match status" value="1"/>
</dbReference>
<dbReference type="SUPFAM" id="SSF53067">
    <property type="entry name" value="Actin-like ATPase domain"/>
    <property type="match status" value="2"/>
</dbReference>
<reference evidence="2" key="1">
    <citation type="submission" date="2009-10" db="EMBL/GenBank/DDBJ databases">
        <title>Diversity of trophic interactions inside an arsenic-rich microbial ecosystem.</title>
        <authorList>
            <person name="Bertin P.N."/>
            <person name="Heinrich-Salmeron A."/>
            <person name="Pelletier E."/>
            <person name="Goulhen-Chollet F."/>
            <person name="Arsene-Ploetze F."/>
            <person name="Gallien S."/>
            <person name="Calteau A."/>
            <person name="Vallenet D."/>
            <person name="Casiot C."/>
            <person name="Chane-Woon-Ming B."/>
            <person name="Giloteaux L."/>
            <person name="Barakat M."/>
            <person name="Bonnefoy V."/>
            <person name="Bruneel O."/>
            <person name="Chandler M."/>
            <person name="Cleiss J."/>
            <person name="Duran R."/>
            <person name="Elbaz-Poulichet F."/>
            <person name="Fonknechten N."/>
            <person name="Lauga B."/>
            <person name="Mornico D."/>
            <person name="Ortet P."/>
            <person name="Schaeffer C."/>
            <person name="Siguier P."/>
            <person name="Alexander Thil Smith A."/>
            <person name="Van Dorsselaer A."/>
            <person name="Weissenbach J."/>
            <person name="Medigue C."/>
            <person name="Le Paslier D."/>
        </authorList>
    </citation>
    <scope>NUCLEOTIDE SEQUENCE</scope>
</reference>
<evidence type="ECO:0000313" key="2">
    <source>
        <dbReference type="EMBL" id="CBI08448.1"/>
    </source>
</evidence>
<dbReference type="Pfam" id="PF01869">
    <property type="entry name" value="BcrAD_BadFG"/>
    <property type="match status" value="1"/>
</dbReference>
<sequence>MLKTVLGIDGGGTNTRAVIRRGESELARAKGGSIKRLRVGAEQAEANLHALLDEVYRQAGVSGLDAASAGVASASLPGVTGWITEVFREYHIERSEVVGDEVIALDAAFHGGAGILQIAGTGSNCIGRAADGRRESAGGYSSTLGDEGSGYWIGLHAVRQALKAYDCGEPTAVLERVGALWQTKTLEELVNVGNATPGPDFSELAPIVSELATAGDAVALRVLEQAGSDLAEFVLVVREKLRKRGGLTEELPVAWTGSVLEKITMVRERFLTLLKKVAPAMPVAESGVISVDGALWRAKLLADRN</sequence>
<dbReference type="InterPro" id="IPR002731">
    <property type="entry name" value="ATPase_BadF"/>
</dbReference>
<dbReference type="InterPro" id="IPR043129">
    <property type="entry name" value="ATPase_NBD"/>
</dbReference>
<protein>
    <submittedName>
        <fullName evidence="2">Putative ATPase, BadF/BadG/BcrA/BcrD type</fullName>
    </submittedName>
</protein>
<comment type="caution">
    <text evidence="2">The sequence shown here is derived from an EMBL/GenBank/DDBJ whole genome shotgun (WGS) entry which is preliminary data.</text>
</comment>
<proteinExistence type="predicted"/>
<organism evidence="2">
    <name type="scientific">mine drainage metagenome</name>
    <dbReference type="NCBI Taxonomy" id="410659"/>
    <lineage>
        <taxon>unclassified sequences</taxon>
        <taxon>metagenomes</taxon>
        <taxon>ecological metagenomes</taxon>
    </lineage>
</organism>
<dbReference type="InterPro" id="IPR052519">
    <property type="entry name" value="Euk-type_GlcNAc_Kinase"/>
</dbReference>
<dbReference type="PANTHER" id="PTHR43190">
    <property type="entry name" value="N-ACETYL-D-GLUCOSAMINE KINASE"/>
    <property type="match status" value="1"/>
</dbReference>
<gene>
    <name evidence="2" type="ORF">CARN6_1915</name>
</gene>
<dbReference type="Gene3D" id="3.30.420.40">
    <property type="match status" value="2"/>
</dbReference>
<evidence type="ECO:0000259" key="1">
    <source>
        <dbReference type="Pfam" id="PF01869"/>
    </source>
</evidence>